<dbReference type="Proteomes" id="UP000295805">
    <property type="component" value="Unassembled WGS sequence"/>
</dbReference>
<feature type="compositionally biased region" description="Acidic residues" evidence="1">
    <location>
        <begin position="454"/>
        <end position="472"/>
    </location>
</feature>
<dbReference type="AlphaFoldDB" id="A0A4R3ZTE3"/>
<evidence type="ECO:0000313" key="3">
    <source>
        <dbReference type="EMBL" id="TCW23517.1"/>
    </source>
</evidence>
<evidence type="ECO:0000256" key="2">
    <source>
        <dbReference type="SAM" id="SignalP"/>
    </source>
</evidence>
<dbReference type="EMBL" id="SMCX01000012">
    <property type="protein sequence ID" value="TCW23517.1"/>
    <property type="molecule type" value="Genomic_DNA"/>
</dbReference>
<gene>
    <name evidence="3" type="ORF">EDD19_11278</name>
</gene>
<feature type="signal peptide" evidence="2">
    <location>
        <begin position="1"/>
        <end position="30"/>
    </location>
</feature>
<evidence type="ECO:0000313" key="4">
    <source>
        <dbReference type="Proteomes" id="UP000295805"/>
    </source>
</evidence>
<keyword evidence="2" id="KW-0732">Signal</keyword>
<proteinExistence type="predicted"/>
<evidence type="ECO:0000256" key="1">
    <source>
        <dbReference type="SAM" id="MobiDB-lite"/>
    </source>
</evidence>
<sequence>MRLSTRIGALAASAALGVATLVGGAGVASAQPFDPVIDGPSSVGVEVDEAGELVVSYDNQSELDLTCLVFVSTYEVAYEMFEFLSGGEPNAELPDYAQEMVNEAMADGVHAASIFTVSQGSSGPVEAGFLAEYDFSDTQPVATTWCAGDGGYYELEMSDLDLPGSGGVAVLDSPSVLTVTGRGTETLVEYRNESGRGLYCIALVGEPTLIGDLYASVESDPANSNGPDPVFSELLATAAAAGKVGTYGGVVDPGSTVVLEGVTENVEPAGILTDDSFDPVGVSFCSLFAGEDTYTEVEISQAGPGDDDDDEQAIVLPAPVIDGPSALRIHPSTLPGEYFHYSYDNRSGRDLICTVFLGSAEYIEAQLTRVNKDDLTVEEALWLPSSAEQGEAGWFVSRAGTNGPVSTLPVGGPGTTETEPHAVAFCVDAELDGDTLVGAIGDHFEIETAHYVLDDDGDGPGDDSPGDDDDADPQPMSIIEQIIDAIDVFGSLK</sequence>
<name>A0A4R3ZTE3_9ACTN</name>
<accession>A0A4R3ZTE3</accession>
<feature type="region of interest" description="Disordered" evidence="1">
    <location>
        <begin position="452"/>
        <end position="475"/>
    </location>
</feature>
<protein>
    <submittedName>
        <fullName evidence="3">Uncharacterized protein</fullName>
    </submittedName>
</protein>
<reference evidence="3 4" key="1">
    <citation type="submission" date="2019-03" db="EMBL/GenBank/DDBJ databases">
        <title>Root nodule microbial communities of legume samples collected from USA, Mexico and Botswana.</title>
        <authorList>
            <person name="Hirsch A."/>
        </authorList>
    </citation>
    <scope>NUCLEOTIDE SEQUENCE [LARGE SCALE GENOMIC DNA]</scope>
    <source>
        <strain evidence="3 4">55</strain>
    </source>
</reference>
<organism evidence="3 4">
    <name type="scientific">Dietzia cinnamea</name>
    <dbReference type="NCBI Taxonomy" id="321318"/>
    <lineage>
        <taxon>Bacteria</taxon>
        <taxon>Bacillati</taxon>
        <taxon>Actinomycetota</taxon>
        <taxon>Actinomycetes</taxon>
        <taxon>Mycobacteriales</taxon>
        <taxon>Dietziaceae</taxon>
        <taxon>Dietzia</taxon>
    </lineage>
</organism>
<feature type="chain" id="PRO_5020792377" evidence="2">
    <location>
        <begin position="31"/>
        <end position="493"/>
    </location>
</feature>
<comment type="caution">
    <text evidence="3">The sequence shown here is derived from an EMBL/GenBank/DDBJ whole genome shotgun (WGS) entry which is preliminary data.</text>
</comment>